<name>A0A412WPU7_9BACT</name>
<sequence length="141" mass="15835">MHTIPCFIQKNTPELVKKLKDLGLKVYLDCKPNYLLACHGVVTGIWSETVLEDLKSNGVIDCGDNEDLFRAIAALRDDSDVNQWFVMDVEIYTDFPQGSWFMATDRSGGRHVGTQIEPLYCHKATVEELIEHFGGDNVGSK</sequence>
<comment type="caution">
    <text evidence="1">The sequence shown here is derived from an EMBL/GenBank/DDBJ whole genome shotgun (WGS) entry which is preliminary data.</text>
</comment>
<dbReference type="EMBL" id="QRYW01000006">
    <property type="protein sequence ID" value="RGV29275.1"/>
    <property type="molecule type" value="Genomic_DNA"/>
</dbReference>
<reference evidence="1 2" key="1">
    <citation type="submission" date="2018-08" db="EMBL/GenBank/DDBJ databases">
        <title>A genome reference for cultivated species of the human gut microbiota.</title>
        <authorList>
            <person name="Zou Y."/>
            <person name="Xue W."/>
            <person name="Luo G."/>
        </authorList>
    </citation>
    <scope>NUCLEOTIDE SEQUENCE [LARGE SCALE GENOMIC DNA]</scope>
    <source>
        <strain evidence="1 2">AF14-6AC</strain>
    </source>
</reference>
<dbReference type="RefSeq" id="WP_118107454.1">
    <property type="nucleotide sequence ID" value="NZ_QRYW01000006.1"/>
</dbReference>
<gene>
    <name evidence="1" type="ORF">DWW24_04130</name>
</gene>
<evidence type="ECO:0000313" key="1">
    <source>
        <dbReference type="EMBL" id="RGV29275.1"/>
    </source>
</evidence>
<accession>A0A412WPU7</accession>
<protein>
    <submittedName>
        <fullName evidence="1">Uncharacterized protein</fullName>
    </submittedName>
</protein>
<proteinExistence type="predicted"/>
<dbReference type="AlphaFoldDB" id="A0A412WPU7"/>
<dbReference type="Proteomes" id="UP000283426">
    <property type="component" value="Unassembled WGS sequence"/>
</dbReference>
<organism evidence="1 2">
    <name type="scientific">Odoribacter splanchnicus</name>
    <dbReference type="NCBI Taxonomy" id="28118"/>
    <lineage>
        <taxon>Bacteria</taxon>
        <taxon>Pseudomonadati</taxon>
        <taxon>Bacteroidota</taxon>
        <taxon>Bacteroidia</taxon>
        <taxon>Bacteroidales</taxon>
        <taxon>Odoribacteraceae</taxon>
        <taxon>Odoribacter</taxon>
    </lineage>
</organism>
<evidence type="ECO:0000313" key="2">
    <source>
        <dbReference type="Proteomes" id="UP000283426"/>
    </source>
</evidence>